<comment type="similarity">
    <text evidence="5">Belongs to the SAT4 family.</text>
</comment>
<evidence type="ECO:0000256" key="3">
    <source>
        <dbReference type="ARBA" id="ARBA00022989"/>
    </source>
</evidence>
<dbReference type="InterPro" id="IPR049326">
    <property type="entry name" value="Rhodopsin_dom_fungi"/>
</dbReference>
<feature type="transmembrane region" description="Helical" evidence="7">
    <location>
        <begin position="470"/>
        <end position="491"/>
    </location>
</feature>
<gene>
    <name evidence="9" type="ORF">GRF29_161g214696</name>
</gene>
<sequence length="606" mass="66230">MISEHIPAATRFPVVPPSALSEDQKPIHEYVTAVSKSVFGEKPPFAWADTEGGLIGPFTSMLYAPSSGTEFFDHAIRVGIDQRLPMRVKELAILAIGGHFEAQYQNYAHARLAKLVGLSDEQVADALAGRVPEDLGGPEVAAYRLAMAMASGKGPVSEEIWGQVKDHFGQEEIVVLVFLINEYGAILARSCWVPDLSSQPRAKLLRYSTGHTGHPGNTGSSEFCLLRSSGSLRRANPSVQRNGPTVFFWETTFFLRHRLGATTTTMQDMLTSLLAHGGAAIVVATIFAVLTTVSVVLRLITNWSTKSSYGWGEASIIIAQMLFYAQYGVQIHGIIEGLKMKSLMDTQYLTPYLRGVYIAGEFYFPIIFFTNMSILFLYRKLFPVQSFKRITTILMWAHVIWLIPAFAAETAMCSPPSVLWEAPLLIPTKCFFYSNFFFVMCSTELFLDVCVLALPLFYVSRLKLALARKLELSFIFLLGGLVIITGIIRIYKSAESGVQAIDFVLDMTWLDVHSGIAILCACLPTYRPLIVKSAAFLSSHGSKIFSSRGSSSGKSSGKSGNSSSSGSKGRSDGTIGSGGGYKKYEKFGSVEDEVQLVGLPRGANAV</sequence>
<comment type="caution">
    <text evidence="9">The sequence shown here is derived from an EMBL/GenBank/DDBJ whole genome shotgun (WGS) entry which is preliminary data.</text>
</comment>
<evidence type="ECO:0000256" key="7">
    <source>
        <dbReference type="SAM" id="Phobius"/>
    </source>
</evidence>
<organism evidence="9 10">
    <name type="scientific">Pseudopithomyces chartarum</name>
    <dbReference type="NCBI Taxonomy" id="1892770"/>
    <lineage>
        <taxon>Eukaryota</taxon>
        <taxon>Fungi</taxon>
        <taxon>Dikarya</taxon>
        <taxon>Ascomycota</taxon>
        <taxon>Pezizomycotina</taxon>
        <taxon>Dothideomycetes</taxon>
        <taxon>Pleosporomycetidae</taxon>
        <taxon>Pleosporales</taxon>
        <taxon>Massarineae</taxon>
        <taxon>Didymosphaeriaceae</taxon>
        <taxon>Pseudopithomyces</taxon>
    </lineage>
</organism>
<dbReference type="PANTHER" id="PTHR33048">
    <property type="entry name" value="PTH11-LIKE INTEGRAL MEMBRANE PROTEIN (AFU_ORTHOLOGUE AFUA_5G11245)"/>
    <property type="match status" value="1"/>
</dbReference>
<keyword evidence="2 7" id="KW-0812">Transmembrane</keyword>
<evidence type="ECO:0000313" key="9">
    <source>
        <dbReference type="EMBL" id="KAK3202133.1"/>
    </source>
</evidence>
<evidence type="ECO:0000256" key="4">
    <source>
        <dbReference type="ARBA" id="ARBA00023136"/>
    </source>
</evidence>
<dbReference type="InterPro" id="IPR029032">
    <property type="entry name" value="AhpD-like"/>
</dbReference>
<dbReference type="PANTHER" id="PTHR33048:SF168">
    <property type="match status" value="1"/>
</dbReference>
<feature type="transmembrane region" description="Helical" evidence="7">
    <location>
        <begin position="390"/>
        <end position="412"/>
    </location>
</feature>
<feature type="transmembrane region" description="Helical" evidence="7">
    <location>
        <begin position="309"/>
        <end position="335"/>
    </location>
</feature>
<feature type="domain" description="Rhodopsin" evidence="8">
    <location>
        <begin position="297"/>
        <end position="531"/>
    </location>
</feature>
<feature type="region of interest" description="Disordered" evidence="6">
    <location>
        <begin position="545"/>
        <end position="580"/>
    </location>
</feature>
<keyword evidence="3 7" id="KW-1133">Transmembrane helix</keyword>
<dbReference type="Pfam" id="PF20684">
    <property type="entry name" value="Fung_rhodopsin"/>
    <property type="match status" value="1"/>
</dbReference>
<keyword evidence="4 7" id="KW-0472">Membrane</keyword>
<keyword evidence="10" id="KW-1185">Reference proteome</keyword>
<feature type="transmembrane region" description="Helical" evidence="7">
    <location>
        <begin position="432"/>
        <end position="458"/>
    </location>
</feature>
<comment type="subcellular location">
    <subcellularLocation>
        <location evidence="1">Membrane</location>
        <topology evidence="1">Multi-pass membrane protein</topology>
    </subcellularLocation>
</comment>
<evidence type="ECO:0000259" key="8">
    <source>
        <dbReference type="Pfam" id="PF20684"/>
    </source>
</evidence>
<feature type="transmembrane region" description="Helical" evidence="7">
    <location>
        <begin position="355"/>
        <end position="378"/>
    </location>
</feature>
<proteinExistence type="inferred from homology"/>
<dbReference type="Gene3D" id="1.20.1290.10">
    <property type="entry name" value="AhpD-like"/>
    <property type="match status" value="1"/>
</dbReference>
<evidence type="ECO:0000313" key="10">
    <source>
        <dbReference type="Proteomes" id="UP001280581"/>
    </source>
</evidence>
<protein>
    <recommendedName>
        <fullName evidence="8">Rhodopsin domain-containing protein</fullName>
    </recommendedName>
</protein>
<reference evidence="9 10" key="1">
    <citation type="submission" date="2021-02" db="EMBL/GenBank/DDBJ databases">
        <title>Genome assembly of Pseudopithomyces chartarum.</title>
        <authorList>
            <person name="Jauregui R."/>
            <person name="Singh J."/>
            <person name="Voisey C."/>
        </authorList>
    </citation>
    <scope>NUCLEOTIDE SEQUENCE [LARGE SCALE GENOMIC DNA]</scope>
    <source>
        <strain evidence="9 10">AGR01</strain>
    </source>
</reference>
<feature type="transmembrane region" description="Helical" evidence="7">
    <location>
        <begin position="273"/>
        <end position="297"/>
    </location>
</feature>
<feature type="compositionally biased region" description="Low complexity" evidence="6">
    <location>
        <begin position="545"/>
        <end position="574"/>
    </location>
</feature>
<dbReference type="InterPro" id="IPR052337">
    <property type="entry name" value="SAT4-like"/>
</dbReference>
<evidence type="ECO:0000256" key="5">
    <source>
        <dbReference type="ARBA" id="ARBA00038359"/>
    </source>
</evidence>
<dbReference type="AlphaFoldDB" id="A0AAN6RFK7"/>
<accession>A0AAN6RFK7</accession>
<evidence type="ECO:0000256" key="6">
    <source>
        <dbReference type="SAM" id="MobiDB-lite"/>
    </source>
</evidence>
<dbReference type="EMBL" id="WVTA01000014">
    <property type="protein sequence ID" value="KAK3202133.1"/>
    <property type="molecule type" value="Genomic_DNA"/>
</dbReference>
<dbReference type="Proteomes" id="UP001280581">
    <property type="component" value="Unassembled WGS sequence"/>
</dbReference>
<name>A0AAN6RFK7_9PLEO</name>
<evidence type="ECO:0000256" key="1">
    <source>
        <dbReference type="ARBA" id="ARBA00004141"/>
    </source>
</evidence>
<evidence type="ECO:0000256" key="2">
    <source>
        <dbReference type="ARBA" id="ARBA00022692"/>
    </source>
</evidence>
<dbReference type="SUPFAM" id="SSF69118">
    <property type="entry name" value="AhpD-like"/>
    <property type="match status" value="1"/>
</dbReference>
<dbReference type="GO" id="GO:0016020">
    <property type="term" value="C:membrane"/>
    <property type="evidence" value="ECO:0007669"/>
    <property type="project" value="UniProtKB-SubCell"/>
</dbReference>